<keyword evidence="2" id="KW-0472">Membrane</keyword>
<feature type="compositionally biased region" description="Polar residues" evidence="1">
    <location>
        <begin position="1"/>
        <end position="21"/>
    </location>
</feature>
<organism evidence="5 6">
    <name type="scientific">Athelia psychrophila</name>
    <dbReference type="NCBI Taxonomy" id="1759441"/>
    <lineage>
        <taxon>Eukaryota</taxon>
        <taxon>Fungi</taxon>
        <taxon>Dikarya</taxon>
        <taxon>Basidiomycota</taxon>
        <taxon>Agaricomycotina</taxon>
        <taxon>Agaricomycetes</taxon>
        <taxon>Agaricomycetidae</taxon>
        <taxon>Atheliales</taxon>
        <taxon>Atheliaceae</taxon>
        <taxon>Athelia</taxon>
    </lineage>
</organism>
<feature type="compositionally biased region" description="Acidic residues" evidence="1">
    <location>
        <begin position="142"/>
        <end position="154"/>
    </location>
</feature>
<evidence type="ECO:0000256" key="1">
    <source>
        <dbReference type="SAM" id="MobiDB-lite"/>
    </source>
</evidence>
<gene>
    <name evidence="5" type="ORF">FIBSPDRAFT_726197</name>
    <name evidence="4" type="ORF">FIBSPDRAFT_750633</name>
</gene>
<dbReference type="InterPro" id="IPR018767">
    <property type="entry name" value="Brl1/Brr6_dom"/>
</dbReference>
<keyword evidence="6" id="KW-1185">Reference proteome</keyword>
<dbReference type="GO" id="GO:0031965">
    <property type="term" value="C:nuclear membrane"/>
    <property type="evidence" value="ECO:0007669"/>
    <property type="project" value="InterPro"/>
</dbReference>
<dbReference type="Proteomes" id="UP000076532">
    <property type="component" value="Unassembled WGS sequence"/>
</dbReference>
<name>A0A166TB83_9AGAM</name>
<proteinExistence type="predicted"/>
<sequence>MDFQFTSRPSTNMKPVWATSSDDPKTPKKRSHDALAPATSPFPGAQPPTFGTNQGSPFLFNTPAPQTPHAHPWAPPPLFSPEKAFPQPQFQELKDIDMSEASPPKPEEGDRTVATGALRRVFKSRERAREKNKSRLALTMSADDDGSGSDSDEEERGRVARKTSNHYTLNLPSAPAPQSDTPYILLGYLQFFFNLSLVLVFLYLVLQFILTVQRDVEQRISEYSMDIVQEIAMCATQFRNNLCAPNPIPAMAHQCASWETCMNRDPTIVGRAKVGAEMIAEVVNGFVEPISWKTLAFTLTSLSFLTVFINTLLSLYRSRHHPAPPPMLHQPSYPIPPSTPFPREHFGGYLSPAPTPGWVRPPWAGAGGDDQLLETPSRRRRLDGGAAAKVK</sequence>
<dbReference type="EMBL" id="KV417494">
    <property type="protein sequence ID" value="KZP30428.1"/>
    <property type="molecule type" value="Genomic_DNA"/>
</dbReference>
<feature type="transmembrane region" description="Helical" evidence="2">
    <location>
        <begin position="191"/>
        <end position="210"/>
    </location>
</feature>
<dbReference type="AlphaFoldDB" id="A0A166TB83"/>
<evidence type="ECO:0000313" key="6">
    <source>
        <dbReference type="Proteomes" id="UP000076532"/>
    </source>
</evidence>
<accession>A0A166TB83</accession>
<dbReference type="InterPro" id="IPR040202">
    <property type="entry name" value="Brl1/Brr6"/>
</dbReference>
<reference evidence="5 6" key="1">
    <citation type="journal article" date="2016" name="Mol. Biol. Evol.">
        <title>Comparative Genomics of Early-Diverging Mushroom-Forming Fungi Provides Insights into the Origins of Lignocellulose Decay Capabilities.</title>
        <authorList>
            <person name="Nagy L.G."/>
            <person name="Riley R."/>
            <person name="Tritt A."/>
            <person name="Adam C."/>
            <person name="Daum C."/>
            <person name="Floudas D."/>
            <person name="Sun H."/>
            <person name="Yadav J.S."/>
            <person name="Pangilinan J."/>
            <person name="Larsson K.H."/>
            <person name="Matsuura K."/>
            <person name="Barry K."/>
            <person name="Labutti K."/>
            <person name="Kuo R."/>
            <person name="Ohm R.A."/>
            <person name="Bhattacharya S.S."/>
            <person name="Shirouzu T."/>
            <person name="Yoshinaga Y."/>
            <person name="Martin F.M."/>
            <person name="Grigoriev I.V."/>
            <person name="Hibbett D.S."/>
        </authorList>
    </citation>
    <scope>NUCLEOTIDE SEQUENCE [LARGE SCALE GENOMIC DNA]</scope>
    <source>
        <strain evidence="5 6">CBS 109695</strain>
    </source>
</reference>
<feature type="compositionally biased region" description="Basic and acidic residues" evidence="1">
    <location>
        <begin position="123"/>
        <end position="133"/>
    </location>
</feature>
<evidence type="ECO:0000256" key="2">
    <source>
        <dbReference type="SAM" id="Phobius"/>
    </source>
</evidence>
<dbReference type="OrthoDB" id="5961at2759"/>
<dbReference type="Pfam" id="PF10104">
    <property type="entry name" value="Brr6_like_C_C"/>
    <property type="match status" value="1"/>
</dbReference>
<protein>
    <recommendedName>
        <fullName evidence="3">Brl1/Brr6 domain-containing protein</fullName>
    </recommendedName>
</protein>
<keyword evidence="2" id="KW-0812">Transmembrane</keyword>
<dbReference type="PANTHER" id="PTHR28136">
    <property type="entry name" value="NUCLEUS EXPORT PROTEIN BRR6"/>
    <property type="match status" value="1"/>
</dbReference>
<dbReference type="SMART" id="SM01042">
    <property type="entry name" value="Brr6_like_C_C"/>
    <property type="match status" value="1"/>
</dbReference>
<feature type="region of interest" description="Disordered" evidence="1">
    <location>
        <begin position="1"/>
        <end position="173"/>
    </location>
</feature>
<feature type="region of interest" description="Disordered" evidence="1">
    <location>
        <begin position="360"/>
        <end position="391"/>
    </location>
</feature>
<evidence type="ECO:0000259" key="3">
    <source>
        <dbReference type="SMART" id="SM01042"/>
    </source>
</evidence>
<evidence type="ECO:0000313" key="4">
    <source>
        <dbReference type="EMBL" id="KZP15210.1"/>
    </source>
</evidence>
<dbReference type="GO" id="GO:0055088">
    <property type="term" value="P:lipid homeostasis"/>
    <property type="evidence" value="ECO:0007669"/>
    <property type="project" value="InterPro"/>
</dbReference>
<dbReference type="EMBL" id="KV417607">
    <property type="protein sequence ID" value="KZP15210.1"/>
    <property type="molecule type" value="Genomic_DNA"/>
</dbReference>
<evidence type="ECO:0000313" key="5">
    <source>
        <dbReference type="EMBL" id="KZP30428.1"/>
    </source>
</evidence>
<dbReference type="GO" id="GO:0006998">
    <property type="term" value="P:nuclear envelope organization"/>
    <property type="evidence" value="ECO:0007669"/>
    <property type="project" value="InterPro"/>
</dbReference>
<dbReference type="PANTHER" id="PTHR28136:SF1">
    <property type="entry name" value="NUCLEUS EXPORT PROTEIN BRL1"/>
    <property type="match status" value="1"/>
</dbReference>
<keyword evidence="2" id="KW-1133">Transmembrane helix</keyword>
<feature type="domain" description="Brl1/Brr6" evidence="3">
    <location>
        <begin position="185"/>
        <end position="317"/>
    </location>
</feature>